<dbReference type="PROSITE" id="PS50297">
    <property type="entry name" value="ANK_REP_REGION"/>
    <property type="match status" value="1"/>
</dbReference>
<dbReference type="PANTHER" id="PTHR24201">
    <property type="entry name" value="ANK_REP_REGION DOMAIN-CONTAINING PROTEIN"/>
    <property type="match status" value="1"/>
</dbReference>
<dbReference type="EMBL" id="JAPHAV010000030">
    <property type="protein sequence ID" value="MCX2699393.1"/>
    <property type="molecule type" value="Genomic_DNA"/>
</dbReference>
<dbReference type="Pfam" id="PF12796">
    <property type="entry name" value="Ank_2"/>
    <property type="match status" value="1"/>
</dbReference>
<dbReference type="InterPro" id="IPR002110">
    <property type="entry name" value="Ankyrin_rpt"/>
</dbReference>
<sequence>MIGLIGPESSSVGISPLFRLALVKGEEASILLHLRRKAPVNGKDTSGRTPLMIAALNGRLSICKLLLHEGADVSICDTDGCNAFDLATRYGHHAIASHLLATLAQSLSEGNEAIVTVYPAEAFSEGWEAEEEFHAPADSRVADVDVIALQVAIALHRVTRERDDWGTGFCLIFASFDKAMMSRKSSLLN</sequence>
<dbReference type="SUPFAM" id="SSF48403">
    <property type="entry name" value="Ankyrin repeat"/>
    <property type="match status" value="1"/>
</dbReference>
<accession>A0ABT3QUX4</accession>
<feature type="repeat" description="ANK" evidence="3">
    <location>
        <begin position="46"/>
        <end position="78"/>
    </location>
</feature>
<dbReference type="RefSeq" id="WP_210205229.1">
    <property type="nucleotide sequence ID" value="NZ_JAPHAV010000030.1"/>
</dbReference>
<organism evidence="4 5">
    <name type="scientific">Ochrobactrum chromiisoli</name>
    <dbReference type="NCBI Taxonomy" id="2993941"/>
    <lineage>
        <taxon>Bacteria</taxon>
        <taxon>Pseudomonadati</taxon>
        <taxon>Pseudomonadota</taxon>
        <taxon>Alphaproteobacteria</taxon>
        <taxon>Hyphomicrobiales</taxon>
        <taxon>Brucellaceae</taxon>
        <taxon>Brucella/Ochrobactrum group</taxon>
        <taxon>Ochrobactrum</taxon>
    </lineage>
</organism>
<dbReference type="PROSITE" id="PS50088">
    <property type="entry name" value="ANK_REPEAT"/>
    <property type="match status" value="1"/>
</dbReference>
<evidence type="ECO:0000256" key="1">
    <source>
        <dbReference type="ARBA" id="ARBA00022737"/>
    </source>
</evidence>
<protein>
    <submittedName>
        <fullName evidence="4">Ankyrin repeat domain-containing protein</fullName>
    </submittedName>
</protein>
<gene>
    <name evidence="4" type="ORF">OPR82_22100</name>
</gene>
<dbReference type="InterPro" id="IPR050776">
    <property type="entry name" value="Ank_Repeat/CDKN_Inhibitor"/>
</dbReference>
<dbReference type="InterPro" id="IPR036770">
    <property type="entry name" value="Ankyrin_rpt-contain_sf"/>
</dbReference>
<evidence type="ECO:0000256" key="2">
    <source>
        <dbReference type="ARBA" id="ARBA00023043"/>
    </source>
</evidence>
<evidence type="ECO:0000313" key="4">
    <source>
        <dbReference type="EMBL" id="MCX2699393.1"/>
    </source>
</evidence>
<evidence type="ECO:0000313" key="5">
    <source>
        <dbReference type="Proteomes" id="UP001301216"/>
    </source>
</evidence>
<reference evidence="4 5" key="1">
    <citation type="submission" date="2022-11" db="EMBL/GenBank/DDBJ databases">
        <title>Brucella sp. YY2X, whole genome shotgun sequencing project.</title>
        <authorList>
            <person name="Yang Y."/>
        </authorList>
    </citation>
    <scope>NUCLEOTIDE SEQUENCE [LARGE SCALE GENOMIC DNA]</scope>
    <source>
        <strain evidence="4 5">YY2X</strain>
    </source>
</reference>
<keyword evidence="5" id="KW-1185">Reference proteome</keyword>
<keyword evidence="2 3" id="KW-0040">ANK repeat</keyword>
<keyword evidence="1" id="KW-0677">Repeat</keyword>
<dbReference type="Proteomes" id="UP001301216">
    <property type="component" value="Unassembled WGS sequence"/>
</dbReference>
<dbReference type="Gene3D" id="1.25.40.20">
    <property type="entry name" value="Ankyrin repeat-containing domain"/>
    <property type="match status" value="1"/>
</dbReference>
<name>A0ABT3QUX4_9HYPH</name>
<dbReference type="SMART" id="SM00248">
    <property type="entry name" value="ANK"/>
    <property type="match status" value="2"/>
</dbReference>
<evidence type="ECO:0000256" key="3">
    <source>
        <dbReference type="PROSITE-ProRule" id="PRU00023"/>
    </source>
</evidence>
<comment type="caution">
    <text evidence="4">The sequence shown here is derived from an EMBL/GenBank/DDBJ whole genome shotgun (WGS) entry which is preliminary data.</text>
</comment>
<proteinExistence type="predicted"/>